<organism evidence="1 2">
    <name type="scientific">Nitrosomonas oligotropha</name>
    <dbReference type="NCBI Taxonomy" id="42354"/>
    <lineage>
        <taxon>Bacteria</taxon>
        <taxon>Pseudomonadati</taxon>
        <taxon>Pseudomonadota</taxon>
        <taxon>Betaproteobacteria</taxon>
        <taxon>Nitrosomonadales</taxon>
        <taxon>Nitrosomonadaceae</taxon>
        <taxon>Nitrosomonas</taxon>
    </lineage>
</organism>
<dbReference type="AlphaFoldDB" id="A0A2T5I4Y2"/>
<dbReference type="EMBL" id="QAOI01000001">
    <property type="protein sequence ID" value="PTQ78875.1"/>
    <property type="molecule type" value="Genomic_DNA"/>
</dbReference>
<protein>
    <submittedName>
        <fullName evidence="1">Uncharacterized protein</fullName>
    </submittedName>
</protein>
<evidence type="ECO:0000313" key="1">
    <source>
        <dbReference type="EMBL" id="PTQ78875.1"/>
    </source>
</evidence>
<gene>
    <name evidence="1" type="ORF">C8R26_101191</name>
</gene>
<evidence type="ECO:0000313" key="2">
    <source>
        <dbReference type="Proteomes" id="UP000244128"/>
    </source>
</evidence>
<name>A0A2T5I4Y2_9PROT</name>
<reference evidence="1 2" key="1">
    <citation type="submission" date="2018-04" db="EMBL/GenBank/DDBJ databases">
        <title>Active sludge and wastewater microbial communities from Klosterneuburg, Austria.</title>
        <authorList>
            <person name="Wagner M."/>
        </authorList>
    </citation>
    <scope>NUCLEOTIDE SEQUENCE [LARGE SCALE GENOMIC DNA]</scope>
    <source>
        <strain evidence="1 2">Nm49</strain>
    </source>
</reference>
<sequence>MSIKHDLDVCVVFDSNFHKDSIMEKELILIQSILPELLQEIIIQTEIKE</sequence>
<proteinExistence type="predicted"/>
<accession>A0A2T5I4Y2</accession>
<comment type="caution">
    <text evidence="1">The sequence shown here is derived from an EMBL/GenBank/DDBJ whole genome shotgun (WGS) entry which is preliminary data.</text>
</comment>
<dbReference type="Proteomes" id="UP000244128">
    <property type="component" value="Unassembled WGS sequence"/>
</dbReference>